<gene>
    <name evidence="7" type="ORF">RCOM_1469890</name>
</gene>
<proteinExistence type="predicted"/>
<evidence type="ECO:0000256" key="1">
    <source>
        <dbReference type="ARBA" id="ARBA00022723"/>
    </source>
</evidence>
<feature type="domain" description="AIPP2-like SPOC-like" evidence="6">
    <location>
        <begin position="330"/>
        <end position="457"/>
    </location>
</feature>
<dbReference type="GO" id="GO:0034244">
    <property type="term" value="P:negative regulation of transcription elongation by RNA polymerase II"/>
    <property type="evidence" value="ECO:0007669"/>
    <property type="project" value="InterPro"/>
</dbReference>
<sequence>MADSRSIHSVRTCHVCGDTGFLEKIVTCFQCEITQEHVYCMPVLLLTVPKIWICEVCQSSEEKDSQQSFTGAHFPRILTPLNSEIVYSDTVKSIAVEFLENSGSLLNFQNETAIGTGKLNFICSEEVIEQPSGVLKVENFSPSIQGSIFGQSTAIMVSSRTDIGFKIPPSKFSKQIVKASPSIRIQERSLLPGQDGAESSLKTKRQVCKIKDKGTALAYQDKYALKKEPVDLLLPAKRVESPNSTLRKATKFTHSPSMNFQTITHSGKEVSLEYSTVIWLQLLTKDCMLGRSLHVDVNFKSLGIQDNDILNTLPKLEKYSLHNPAPKVTWCGSFEISYAVSHSEFFDGFRAYVPGGVHCKAFEFSKQMPRVLPCTMLPSSSLEVYQHGYPNGNDSVLYFFPINFERSTQQYERLLVMLEMQDLLLISSVCGVKLLVFPSKRLNVDFHGSERFLCGVYRPVKSELGVLPLPFCGATSQAQSFDDQQTKSKLLGNEVKMEQQQLNDSTFPPGYPSVAFAGR</sequence>
<reference evidence="8" key="1">
    <citation type="journal article" date="2010" name="Nat. Biotechnol.">
        <title>Draft genome sequence of the oilseed species Ricinus communis.</title>
        <authorList>
            <person name="Chan A.P."/>
            <person name="Crabtree J."/>
            <person name="Zhao Q."/>
            <person name="Lorenzi H."/>
            <person name="Orvis J."/>
            <person name="Puiu D."/>
            <person name="Melake-Berhan A."/>
            <person name="Jones K.M."/>
            <person name="Redman J."/>
            <person name="Chen G."/>
            <person name="Cahoon E.B."/>
            <person name="Gedil M."/>
            <person name="Stanke M."/>
            <person name="Haas B.J."/>
            <person name="Wortman J.R."/>
            <person name="Fraser-Liggett C.M."/>
            <person name="Ravel J."/>
            <person name="Rabinowicz P.D."/>
        </authorList>
    </citation>
    <scope>NUCLEOTIDE SEQUENCE [LARGE SCALE GENOMIC DNA]</scope>
    <source>
        <strain evidence="8">cv. Hale</strain>
    </source>
</reference>
<keyword evidence="3" id="KW-0862">Zinc</keyword>
<dbReference type="InterPro" id="IPR049914">
    <property type="entry name" value="PHD1-3/5-6"/>
</dbReference>
<dbReference type="InterPro" id="IPR056280">
    <property type="entry name" value="AIPP2-like_SPOC"/>
</dbReference>
<dbReference type="InterPro" id="IPR011011">
    <property type="entry name" value="Znf_FYVE_PHD"/>
</dbReference>
<dbReference type="GO" id="GO:0008270">
    <property type="term" value="F:zinc ion binding"/>
    <property type="evidence" value="ECO:0007669"/>
    <property type="project" value="UniProtKB-KW"/>
</dbReference>
<dbReference type="InterPro" id="IPR013083">
    <property type="entry name" value="Znf_RING/FYVE/PHD"/>
</dbReference>
<keyword evidence="5" id="KW-0804">Transcription</keyword>
<dbReference type="GO" id="GO:0140566">
    <property type="term" value="F:histone reader activity"/>
    <property type="evidence" value="ECO:0007669"/>
    <property type="project" value="InterPro"/>
</dbReference>
<dbReference type="Gene3D" id="3.30.40.10">
    <property type="entry name" value="Zinc/RING finger domain, C3HC4 (zinc finger)"/>
    <property type="match status" value="1"/>
</dbReference>
<dbReference type="InParanoid" id="B9RLP3"/>
<keyword evidence="4" id="KW-0805">Transcription regulation</keyword>
<dbReference type="Proteomes" id="UP000008311">
    <property type="component" value="Unassembled WGS sequence"/>
</dbReference>
<dbReference type="PANTHER" id="PTHR33304">
    <property type="match status" value="1"/>
</dbReference>
<organism evidence="7 8">
    <name type="scientific">Ricinus communis</name>
    <name type="common">Castor bean</name>
    <dbReference type="NCBI Taxonomy" id="3988"/>
    <lineage>
        <taxon>Eukaryota</taxon>
        <taxon>Viridiplantae</taxon>
        <taxon>Streptophyta</taxon>
        <taxon>Embryophyta</taxon>
        <taxon>Tracheophyta</taxon>
        <taxon>Spermatophyta</taxon>
        <taxon>Magnoliopsida</taxon>
        <taxon>eudicotyledons</taxon>
        <taxon>Gunneridae</taxon>
        <taxon>Pentapetalae</taxon>
        <taxon>rosids</taxon>
        <taxon>fabids</taxon>
        <taxon>Malpighiales</taxon>
        <taxon>Euphorbiaceae</taxon>
        <taxon>Acalyphoideae</taxon>
        <taxon>Acalypheae</taxon>
        <taxon>Ricinus</taxon>
    </lineage>
</organism>
<accession>B9RLP3</accession>
<dbReference type="PANTHER" id="PTHR33304:SF36">
    <property type="entry name" value="GB|AAF26970.1-RELATED"/>
    <property type="match status" value="1"/>
</dbReference>
<keyword evidence="1" id="KW-0479">Metal-binding</keyword>
<evidence type="ECO:0000256" key="3">
    <source>
        <dbReference type="ARBA" id="ARBA00022833"/>
    </source>
</evidence>
<dbReference type="SUPFAM" id="SSF57903">
    <property type="entry name" value="FYVE/PHD zinc finger"/>
    <property type="match status" value="1"/>
</dbReference>
<evidence type="ECO:0000259" key="6">
    <source>
        <dbReference type="Pfam" id="PF23121"/>
    </source>
</evidence>
<dbReference type="AlphaFoldDB" id="B9RLP3"/>
<keyword evidence="8" id="KW-1185">Reference proteome</keyword>
<dbReference type="STRING" id="3988.B9RLP3"/>
<evidence type="ECO:0000256" key="2">
    <source>
        <dbReference type="ARBA" id="ARBA00022771"/>
    </source>
</evidence>
<protein>
    <recommendedName>
        <fullName evidence="6">AIPP2-like SPOC-like domain-containing protein</fullName>
    </recommendedName>
</protein>
<dbReference type="eggNOG" id="ENOG502S3VM">
    <property type="taxonomic scope" value="Eukaryota"/>
</dbReference>
<dbReference type="EMBL" id="EQ973788">
    <property type="protein sequence ID" value="EEF47768.1"/>
    <property type="molecule type" value="Genomic_DNA"/>
</dbReference>
<dbReference type="Pfam" id="PF23121">
    <property type="entry name" value="SPOC_AIPP2"/>
    <property type="match status" value="1"/>
</dbReference>
<keyword evidence="2" id="KW-0863">Zinc-finger</keyword>
<name>B9RLP3_RICCO</name>
<evidence type="ECO:0000256" key="4">
    <source>
        <dbReference type="ARBA" id="ARBA00023015"/>
    </source>
</evidence>
<evidence type="ECO:0000313" key="7">
    <source>
        <dbReference type="EMBL" id="EEF47768.1"/>
    </source>
</evidence>
<evidence type="ECO:0000256" key="5">
    <source>
        <dbReference type="ARBA" id="ARBA00023163"/>
    </source>
</evidence>
<evidence type="ECO:0000313" key="8">
    <source>
        <dbReference type="Proteomes" id="UP000008311"/>
    </source>
</evidence>